<dbReference type="InterPro" id="IPR029071">
    <property type="entry name" value="Ubiquitin-like_domsf"/>
</dbReference>
<dbReference type="PANTHER" id="PTHR12943">
    <property type="entry name" value="HOMOCYSTEINE-RESPONSIVE ENDOPLASMIC RETICULUM-RESIDENT UNIQUITIN-LIKE DOMAIN HERPUD PROTEIN FAMILY MEMBER"/>
    <property type="match status" value="1"/>
</dbReference>
<organism evidence="9 10">
    <name type="scientific">Clavelina lepadiformis</name>
    <name type="common">Light-bulb sea squirt</name>
    <name type="synonym">Ascidia lepadiformis</name>
    <dbReference type="NCBI Taxonomy" id="159417"/>
    <lineage>
        <taxon>Eukaryota</taxon>
        <taxon>Metazoa</taxon>
        <taxon>Chordata</taxon>
        <taxon>Tunicata</taxon>
        <taxon>Ascidiacea</taxon>
        <taxon>Aplousobranchia</taxon>
        <taxon>Clavelinidae</taxon>
        <taxon>Clavelina</taxon>
    </lineage>
</organism>
<feature type="domain" description="Ubiquitin-like" evidence="8">
    <location>
        <begin position="6"/>
        <end position="88"/>
    </location>
</feature>
<dbReference type="SUPFAM" id="SSF54236">
    <property type="entry name" value="Ubiquitin-like"/>
    <property type="match status" value="1"/>
</dbReference>
<comment type="subcellular location">
    <subcellularLocation>
        <location evidence="1">Membrane</location>
    </subcellularLocation>
</comment>
<keyword evidence="3 7" id="KW-1133">Transmembrane helix</keyword>
<protein>
    <recommendedName>
        <fullName evidence="8">Ubiquitin-like domain-containing protein</fullName>
    </recommendedName>
</protein>
<dbReference type="EMBL" id="CAWYQH010000152">
    <property type="protein sequence ID" value="CAK8695588.1"/>
    <property type="molecule type" value="Genomic_DNA"/>
</dbReference>
<dbReference type="PROSITE" id="PS50053">
    <property type="entry name" value="UBIQUITIN_2"/>
    <property type="match status" value="1"/>
</dbReference>
<gene>
    <name evidence="9" type="ORF">CVLEPA_LOCUS28845</name>
</gene>
<feature type="compositionally biased region" description="Polar residues" evidence="6">
    <location>
        <begin position="116"/>
        <end position="127"/>
    </location>
</feature>
<feature type="transmembrane region" description="Helical" evidence="7">
    <location>
        <begin position="236"/>
        <end position="256"/>
    </location>
</feature>
<feature type="region of interest" description="Disordered" evidence="6">
    <location>
        <begin position="91"/>
        <end position="127"/>
    </location>
</feature>
<name>A0ABP0GV24_CLALP</name>
<evidence type="ECO:0000256" key="3">
    <source>
        <dbReference type="ARBA" id="ARBA00022989"/>
    </source>
</evidence>
<dbReference type="Proteomes" id="UP001642483">
    <property type="component" value="Unassembled WGS sequence"/>
</dbReference>
<keyword evidence="5" id="KW-0834">Unfolded protein response</keyword>
<feature type="transmembrane region" description="Helical" evidence="7">
    <location>
        <begin position="262"/>
        <end position="280"/>
    </location>
</feature>
<reference evidence="9 10" key="1">
    <citation type="submission" date="2024-02" db="EMBL/GenBank/DDBJ databases">
        <authorList>
            <person name="Daric V."/>
            <person name="Darras S."/>
        </authorList>
    </citation>
    <scope>NUCLEOTIDE SEQUENCE [LARGE SCALE GENOMIC DNA]</scope>
</reference>
<keyword evidence="4 7" id="KW-0472">Membrane</keyword>
<dbReference type="SMART" id="SM00213">
    <property type="entry name" value="UBQ"/>
    <property type="match status" value="1"/>
</dbReference>
<proteinExistence type="predicted"/>
<evidence type="ECO:0000256" key="7">
    <source>
        <dbReference type="SAM" id="Phobius"/>
    </source>
</evidence>
<feature type="region of interest" description="Disordered" evidence="6">
    <location>
        <begin position="203"/>
        <end position="222"/>
    </location>
</feature>
<evidence type="ECO:0000256" key="5">
    <source>
        <dbReference type="ARBA" id="ARBA00023230"/>
    </source>
</evidence>
<evidence type="ECO:0000256" key="6">
    <source>
        <dbReference type="SAM" id="MobiDB-lite"/>
    </source>
</evidence>
<dbReference type="InterPro" id="IPR000626">
    <property type="entry name" value="Ubiquitin-like_dom"/>
</dbReference>
<comment type="caution">
    <text evidence="9">The sequence shown here is derived from an EMBL/GenBank/DDBJ whole genome shotgun (WGS) entry which is preliminary data.</text>
</comment>
<feature type="compositionally biased region" description="Polar residues" evidence="6">
    <location>
        <begin position="91"/>
        <end position="108"/>
    </location>
</feature>
<dbReference type="CDD" id="cd01790">
    <property type="entry name" value="Ubl_HERP"/>
    <property type="match status" value="1"/>
</dbReference>
<feature type="compositionally biased region" description="Basic and acidic residues" evidence="6">
    <location>
        <begin position="287"/>
        <end position="297"/>
    </location>
</feature>
<sequence>MSDNWITITIRTPTHHNDHPVACDPNWSVLTLKQILSESYPGKPEVKSQRLIYGGKYLKDHDVLKTVLKETNYQQIVHLVLSIEASSSQHETLTTNQSSPQLNEASSSEIRHRRMNSSPSDPTNRSHWTPQQLAAYYQQHAYPGYMQQPHQHPQYTEMLRQYQEQMNHYMQHYWSHVNNTGVSQTSDVPVPPAQEQIPENAPVAAPANAPPANPPMNAQGGAFGAALDDEDMQQDWLDLLFVFVRYLFFFSILYFYSDWWRFLFVASLALIIYIYQAGVFRAARRPPHPDDLERRNDGNAPVERPNTPQDDNNNSNNSDGTTPETSMEAAPPSIFATAWCFVSTFFSSLIPQPPPVV</sequence>
<dbReference type="InterPro" id="IPR039751">
    <property type="entry name" value="HERPUD1/2"/>
</dbReference>
<dbReference type="Gene3D" id="3.10.20.90">
    <property type="entry name" value="Phosphatidylinositol 3-kinase Catalytic Subunit, Chain A, domain 1"/>
    <property type="match status" value="1"/>
</dbReference>
<evidence type="ECO:0000313" key="10">
    <source>
        <dbReference type="Proteomes" id="UP001642483"/>
    </source>
</evidence>
<dbReference type="Pfam" id="PF00240">
    <property type="entry name" value="ubiquitin"/>
    <property type="match status" value="1"/>
</dbReference>
<keyword evidence="10" id="KW-1185">Reference proteome</keyword>
<evidence type="ECO:0000313" key="9">
    <source>
        <dbReference type="EMBL" id="CAK8695588.1"/>
    </source>
</evidence>
<dbReference type="PANTHER" id="PTHR12943:SF27">
    <property type="entry name" value="HOMOCYSTEINE-INDUCED ENDOPLASMIC RETICULUM PROTEIN, ISOFORM A"/>
    <property type="match status" value="1"/>
</dbReference>
<evidence type="ECO:0000256" key="4">
    <source>
        <dbReference type="ARBA" id="ARBA00023136"/>
    </source>
</evidence>
<keyword evidence="2 7" id="KW-0812">Transmembrane</keyword>
<evidence type="ECO:0000256" key="2">
    <source>
        <dbReference type="ARBA" id="ARBA00022692"/>
    </source>
</evidence>
<feature type="compositionally biased region" description="Low complexity" evidence="6">
    <location>
        <begin position="310"/>
        <end position="319"/>
    </location>
</feature>
<evidence type="ECO:0000256" key="1">
    <source>
        <dbReference type="ARBA" id="ARBA00004370"/>
    </source>
</evidence>
<accession>A0ABP0GV24</accession>
<feature type="region of interest" description="Disordered" evidence="6">
    <location>
        <begin position="285"/>
        <end position="328"/>
    </location>
</feature>
<evidence type="ECO:0000259" key="8">
    <source>
        <dbReference type="PROSITE" id="PS50053"/>
    </source>
</evidence>